<dbReference type="GO" id="GO:0006352">
    <property type="term" value="P:DNA-templated transcription initiation"/>
    <property type="evidence" value="ECO:0007669"/>
    <property type="project" value="InterPro"/>
</dbReference>
<dbReference type="InterPro" id="IPR007627">
    <property type="entry name" value="RNA_pol_sigma70_r2"/>
</dbReference>
<organism evidence="6 7">
    <name type="scientific">Pseudanabaena catenata USMAC16</name>
    <dbReference type="NCBI Taxonomy" id="1855837"/>
    <lineage>
        <taxon>Bacteria</taxon>
        <taxon>Bacillati</taxon>
        <taxon>Cyanobacteriota</taxon>
        <taxon>Cyanophyceae</taxon>
        <taxon>Pseudanabaenales</taxon>
        <taxon>Pseudanabaenaceae</taxon>
        <taxon>Pseudanabaena</taxon>
    </lineage>
</organism>
<accession>A0A9X4MG60</accession>
<evidence type="ECO:0000256" key="4">
    <source>
        <dbReference type="ARBA" id="ARBA00023163"/>
    </source>
</evidence>
<dbReference type="InterPro" id="IPR013324">
    <property type="entry name" value="RNA_pol_sigma_r3/r4-like"/>
</dbReference>
<dbReference type="GO" id="GO:0003677">
    <property type="term" value="F:DNA binding"/>
    <property type="evidence" value="ECO:0007669"/>
    <property type="project" value="UniProtKB-KW"/>
</dbReference>
<dbReference type="EMBL" id="VBTY01000305">
    <property type="protein sequence ID" value="MDG3497231.1"/>
    <property type="molecule type" value="Genomic_DNA"/>
</dbReference>
<comment type="caution">
    <text evidence="6">The sequence shown here is derived from an EMBL/GenBank/DDBJ whole genome shotgun (WGS) entry which is preliminary data.</text>
</comment>
<dbReference type="PANTHER" id="PTHR30385:SF4">
    <property type="entry name" value="RNA POLYMERASE SIGMA-E FACTOR"/>
    <property type="match status" value="1"/>
</dbReference>
<keyword evidence="7" id="KW-1185">Reference proteome</keyword>
<evidence type="ECO:0000259" key="5">
    <source>
        <dbReference type="PROSITE" id="PS00715"/>
    </source>
</evidence>
<dbReference type="SUPFAM" id="SSF88946">
    <property type="entry name" value="Sigma2 domain of RNA polymerase sigma factors"/>
    <property type="match status" value="1"/>
</dbReference>
<gene>
    <name evidence="6" type="ORF">FEV09_22085</name>
</gene>
<dbReference type="SUPFAM" id="SSF88659">
    <property type="entry name" value="Sigma3 and sigma4 domains of RNA polymerase sigma factors"/>
    <property type="match status" value="2"/>
</dbReference>
<dbReference type="InterPro" id="IPR014284">
    <property type="entry name" value="RNA_pol_sigma-70_dom"/>
</dbReference>
<keyword evidence="1" id="KW-0805">Transcription regulation</keyword>
<dbReference type="Proteomes" id="UP001152872">
    <property type="component" value="Unassembled WGS sequence"/>
</dbReference>
<evidence type="ECO:0000256" key="3">
    <source>
        <dbReference type="ARBA" id="ARBA00023125"/>
    </source>
</evidence>
<reference evidence="6" key="1">
    <citation type="submission" date="2019-05" db="EMBL/GenBank/DDBJ databases">
        <title>Whole genome sequencing of Pseudanabaena catenata USMAC16.</title>
        <authorList>
            <person name="Khan Z."/>
            <person name="Omar W.M."/>
            <person name="Convey P."/>
            <person name="Merican F."/>
            <person name="Najimudin N."/>
        </authorList>
    </citation>
    <scope>NUCLEOTIDE SEQUENCE</scope>
    <source>
        <strain evidence="6">USMAC16</strain>
    </source>
</reference>
<dbReference type="NCBIfam" id="TIGR02937">
    <property type="entry name" value="sigma70-ECF"/>
    <property type="match status" value="1"/>
</dbReference>
<keyword evidence="3" id="KW-0238">DNA-binding</keyword>
<dbReference type="InterPro" id="IPR007630">
    <property type="entry name" value="RNA_pol_sigma70_r4"/>
</dbReference>
<keyword evidence="2" id="KW-0731">Sigma factor</keyword>
<dbReference type="AlphaFoldDB" id="A0A9X4MG60"/>
<dbReference type="Gene3D" id="1.20.140.160">
    <property type="match status" value="1"/>
</dbReference>
<keyword evidence="4" id="KW-0804">Transcription</keyword>
<dbReference type="InterPro" id="IPR013325">
    <property type="entry name" value="RNA_pol_sigma_r2"/>
</dbReference>
<name>A0A9X4MG60_9CYAN</name>
<dbReference type="NCBIfam" id="NF005644">
    <property type="entry name" value="PRK07408.1"/>
    <property type="match status" value="1"/>
</dbReference>
<dbReference type="RefSeq" id="WP_009629445.1">
    <property type="nucleotide sequence ID" value="NZ_VBTY01000305.1"/>
</dbReference>
<dbReference type="Gene3D" id="1.20.120.1810">
    <property type="match status" value="1"/>
</dbReference>
<dbReference type="Pfam" id="PF04545">
    <property type="entry name" value="Sigma70_r4"/>
    <property type="match status" value="1"/>
</dbReference>
<dbReference type="GO" id="GO:0016987">
    <property type="term" value="F:sigma factor activity"/>
    <property type="evidence" value="ECO:0007669"/>
    <property type="project" value="UniProtKB-KW"/>
</dbReference>
<dbReference type="CDD" id="cd06171">
    <property type="entry name" value="Sigma70_r4"/>
    <property type="match status" value="1"/>
</dbReference>
<dbReference type="InterPro" id="IPR007624">
    <property type="entry name" value="RNA_pol_sigma70_r3"/>
</dbReference>
<sequence length="279" mass="31744">MTTATFAVKSNISNLSGSIHTHKVREFSAADKTTTLELLNQYRKAPSAYLRDRLVRLNIGLVKKEVTFWADRHSEIYDDLLQVGSMGLIGALERFELNRGYAFSSFAVRYIRGEIQHYLRDKNSSVRIPRRCLDLQQQSVRVMQKLRNTLQREPSAREVANALGVSLNEWQETKLAYQNRAPLSLDAPIRSEEDDSASIGDLVADPKSNMQMQQDEKFRLQQALSLLEQRTREIVEFVFIEDLPQREVAKMLGVSAVTISRQLKKGLSTLRGVLEAEAC</sequence>
<evidence type="ECO:0000256" key="2">
    <source>
        <dbReference type="ARBA" id="ARBA00023082"/>
    </source>
</evidence>
<evidence type="ECO:0000313" key="6">
    <source>
        <dbReference type="EMBL" id="MDG3497231.1"/>
    </source>
</evidence>
<dbReference type="PANTHER" id="PTHR30385">
    <property type="entry name" value="SIGMA FACTOR F FLAGELLAR"/>
    <property type="match status" value="1"/>
</dbReference>
<proteinExistence type="predicted"/>
<dbReference type="Pfam" id="PF04542">
    <property type="entry name" value="Sigma70_r2"/>
    <property type="match status" value="1"/>
</dbReference>
<feature type="domain" description="RNA polymerase sigma-70" evidence="5">
    <location>
        <begin position="79"/>
        <end position="92"/>
    </location>
</feature>
<evidence type="ECO:0000313" key="7">
    <source>
        <dbReference type="Proteomes" id="UP001152872"/>
    </source>
</evidence>
<dbReference type="Pfam" id="PF04539">
    <property type="entry name" value="Sigma70_r3"/>
    <property type="match status" value="1"/>
</dbReference>
<dbReference type="InterPro" id="IPR000943">
    <property type="entry name" value="RNA_pol_sigma70"/>
</dbReference>
<dbReference type="PROSITE" id="PS00715">
    <property type="entry name" value="SIGMA70_1"/>
    <property type="match status" value="1"/>
</dbReference>
<evidence type="ECO:0000256" key="1">
    <source>
        <dbReference type="ARBA" id="ARBA00023015"/>
    </source>
</evidence>
<protein>
    <submittedName>
        <fullName evidence="6">Sigma-70 family RNA polymerase sigma factor</fullName>
    </submittedName>
</protein>